<sequence length="273" mass="30585">MQEFASAKRAPPFWPAQYGLLPEGAGPPLESHSRMRRTARSFRKGKRPAIFSICQLKSVRRTVRTGSYWARRRLALPVLPLPALLCMFALLCAACGRHEFTGTVFEEARPAAPIRGQNYDGAPFDLAELTGDPVLLFFGYTFCPDICPLTMMELAAAQEALEKETPELAADLKVVFVSVDPKRDSLARLEPYIHAFDPRFFGVRIPDSELEALKRAYGLYTGAAEGYSLDDEYYLLDHTSRIFLIDTEGNWRALFSADVTAETLVADLQELLR</sequence>
<dbReference type="InterPro" id="IPR036249">
    <property type="entry name" value="Thioredoxin-like_sf"/>
</dbReference>
<reference evidence="7" key="1">
    <citation type="submission" date="2019-09" db="EMBL/GenBank/DDBJ databases">
        <title>Characterisation of the sponge microbiome using genome-centric metagenomics.</title>
        <authorList>
            <person name="Engelberts J.P."/>
            <person name="Robbins S.J."/>
            <person name="De Goeij J.M."/>
            <person name="Aranda M."/>
            <person name="Bell S.C."/>
            <person name="Webster N.S."/>
        </authorList>
    </citation>
    <scope>NUCLEOTIDE SEQUENCE</scope>
    <source>
        <strain evidence="7">SB0661_bin_32</strain>
    </source>
</reference>
<keyword evidence="3" id="KW-0479">Metal-binding</keyword>
<keyword evidence="5" id="KW-1133">Transmembrane helix</keyword>
<evidence type="ECO:0000256" key="4">
    <source>
        <dbReference type="PIRSR" id="PIRSR603782-2"/>
    </source>
</evidence>
<feature type="binding site" evidence="3">
    <location>
        <position position="147"/>
    </location>
    <ligand>
        <name>Cu cation</name>
        <dbReference type="ChEBI" id="CHEBI:23378"/>
    </ligand>
</feature>
<accession>A0A6B1D6C9</accession>
<evidence type="ECO:0000256" key="3">
    <source>
        <dbReference type="PIRSR" id="PIRSR603782-1"/>
    </source>
</evidence>
<comment type="caution">
    <text evidence="7">The sequence shown here is derived from an EMBL/GenBank/DDBJ whole genome shotgun (WGS) entry which is preliminary data.</text>
</comment>
<dbReference type="PANTHER" id="PTHR12151">
    <property type="entry name" value="ELECTRON TRANSPORT PROTIN SCO1/SENC FAMILY MEMBER"/>
    <property type="match status" value="1"/>
</dbReference>
<dbReference type="Pfam" id="PF02630">
    <property type="entry name" value="SCO1-SenC"/>
    <property type="match status" value="1"/>
</dbReference>
<keyword evidence="5" id="KW-0812">Transmembrane</keyword>
<dbReference type="Gene3D" id="3.40.30.10">
    <property type="entry name" value="Glutaredoxin"/>
    <property type="match status" value="1"/>
</dbReference>
<organism evidence="7">
    <name type="scientific">Caldilineaceae bacterium SB0661_bin_32</name>
    <dbReference type="NCBI Taxonomy" id="2605255"/>
    <lineage>
        <taxon>Bacteria</taxon>
        <taxon>Bacillati</taxon>
        <taxon>Chloroflexota</taxon>
        <taxon>Caldilineae</taxon>
        <taxon>Caldilineales</taxon>
        <taxon>Caldilineaceae</taxon>
    </lineage>
</organism>
<dbReference type="InterPro" id="IPR003782">
    <property type="entry name" value="SCO1/SenC"/>
</dbReference>
<gene>
    <name evidence="7" type="ORF">F4X14_09005</name>
</gene>
<dbReference type="EMBL" id="VXMH01000043">
    <property type="protein sequence ID" value="MYC95099.1"/>
    <property type="molecule type" value="Genomic_DNA"/>
</dbReference>
<dbReference type="PANTHER" id="PTHR12151:SF25">
    <property type="entry name" value="LINALOOL DEHYDRATASE_ISOMERASE DOMAIN-CONTAINING PROTEIN"/>
    <property type="match status" value="1"/>
</dbReference>
<keyword evidence="5" id="KW-0472">Membrane</keyword>
<dbReference type="InterPro" id="IPR013766">
    <property type="entry name" value="Thioredoxin_domain"/>
</dbReference>
<dbReference type="PROSITE" id="PS51352">
    <property type="entry name" value="THIOREDOXIN_2"/>
    <property type="match status" value="1"/>
</dbReference>
<feature type="binding site" evidence="3">
    <location>
        <position position="143"/>
    </location>
    <ligand>
        <name>Cu cation</name>
        <dbReference type="ChEBI" id="CHEBI:23378"/>
    </ligand>
</feature>
<feature type="transmembrane region" description="Helical" evidence="5">
    <location>
        <begin position="74"/>
        <end position="91"/>
    </location>
</feature>
<evidence type="ECO:0000256" key="1">
    <source>
        <dbReference type="ARBA" id="ARBA00010996"/>
    </source>
</evidence>
<feature type="disulfide bond" description="Redox-active" evidence="4">
    <location>
        <begin position="143"/>
        <end position="147"/>
    </location>
</feature>
<feature type="domain" description="Thioredoxin" evidence="6">
    <location>
        <begin position="105"/>
        <end position="273"/>
    </location>
</feature>
<dbReference type="CDD" id="cd02968">
    <property type="entry name" value="SCO"/>
    <property type="match status" value="1"/>
</dbReference>
<comment type="similarity">
    <text evidence="1">Belongs to the SCO1/2 family.</text>
</comment>
<evidence type="ECO:0000256" key="5">
    <source>
        <dbReference type="SAM" id="Phobius"/>
    </source>
</evidence>
<keyword evidence="2 3" id="KW-0186">Copper</keyword>
<name>A0A6B1D6C9_9CHLR</name>
<dbReference type="GO" id="GO:0046872">
    <property type="term" value="F:metal ion binding"/>
    <property type="evidence" value="ECO:0007669"/>
    <property type="project" value="UniProtKB-KW"/>
</dbReference>
<feature type="binding site" evidence="3">
    <location>
        <position position="238"/>
    </location>
    <ligand>
        <name>Cu cation</name>
        <dbReference type="ChEBI" id="CHEBI:23378"/>
    </ligand>
</feature>
<protein>
    <submittedName>
        <fullName evidence="7">SCO family protein</fullName>
    </submittedName>
</protein>
<dbReference type="SUPFAM" id="SSF52833">
    <property type="entry name" value="Thioredoxin-like"/>
    <property type="match status" value="1"/>
</dbReference>
<evidence type="ECO:0000259" key="6">
    <source>
        <dbReference type="PROSITE" id="PS51352"/>
    </source>
</evidence>
<keyword evidence="4" id="KW-1015">Disulfide bond</keyword>
<proteinExistence type="inferred from homology"/>
<evidence type="ECO:0000256" key="2">
    <source>
        <dbReference type="ARBA" id="ARBA00023008"/>
    </source>
</evidence>
<evidence type="ECO:0000313" key="7">
    <source>
        <dbReference type="EMBL" id="MYC95099.1"/>
    </source>
</evidence>
<dbReference type="AlphaFoldDB" id="A0A6B1D6C9"/>